<organism evidence="1 2">
    <name type="scientific">Gossypium australe</name>
    <dbReference type="NCBI Taxonomy" id="47621"/>
    <lineage>
        <taxon>Eukaryota</taxon>
        <taxon>Viridiplantae</taxon>
        <taxon>Streptophyta</taxon>
        <taxon>Embryophyta</taxon>
        <taxon>Tracheophyta</taxon>
        <taxon>Spermatophyta</taxon>
        <taxon>Magnoliopsida</taxon>
        <taxon>eudicotyledons</taxon>
        <taxon>Gunneridae</taxon>
        <taxon>Pentapetalae</taxon>
        <taxon>rosids</taxon>
        <taxon>malvids</taxon>
        <taxon>Malvales</taxon>
        <taxon>Malvaceae</taxon>
        <taxon>Malvoideae</taxon>
        <taxon>Gossypium</taxon>
    </lineage>
</organism>
<evidence type="ECO:0000313" key="2">
    <source>
        <dbReference type="Proteomes" id="UP000325315"/>
    </source>
</evidence>
<dbReference type="OrthoDB" id="1936608at2759"/>
<reference evidence="2" key="1">
    <citation type="journal article" date="2019" name="Plant Biotechnol. J.">
        <title>Genome sequencing of the Australian wild diploid species Gossypium australe highlights disease resistance and delayed gland morphogenesis.</title>
        <authorList>
            <person name="Cai Y."/>
            <person name="Cai X."/>
            <person name="Wang Q."/>
            <person name="Wang P."/>
            <person name="Zhang Y."/>
            <person name="Cai C."/>
            <person name="Xu Y."/>
            <person name="Wang K."/>
            <person name="Zhou Z."/>
            <person name="Wang C."/>
            <person name="Geng S."/>
            <person name="Li B."/>
            <person name="Dong Q."/>
            <person name="Hou Y."/>
            <person name="Wang H."/>
            <person name="Ai P."/>
            <person name="Liu Z."/>
            <person name="Yi F."/>
            <person name="Sun M."/>
            <person name="An G."/>
            <person name="Cheng J."/>
            <person name="Zhang Y."/>
            <person name="Shi Q."/>
            <person name="Xie Y."/>
            <person name="Shi X."/>
            <person name="Chang Y."/>
            <person name="Huang F."/>
            <person name="Chen Y."/>
            <person name="Hong S."/>
            <person name="Mi L."/>
            <person name="Sun Q."/>
            <person name="Zhang L."/>
            <person name="Zhou B."/>
            <person name="Peng R."/>
            <person name="Zhang X."/>
            <person name="Liu F."/>
        </authorList>
    </citation>
    <scope>NUCLEOTIDE SEQUENCE [LARGE SCALE GENOMIC DNA]</scope>
    <source>
        <strain evidence="2">cv. PA1801</strain>
    </source>
</reference>
<dbReference type="EMBL" id="SMMG02000004">
    <property type="protein sequence ID" value="KAA3477706.1"/>
    <property type="molecule type" value="Genomic_DNA"/>
</dbReference>
<proteinExistence type="predicted"/>
<keyword evidence="1" id="KW-0548">Nucleotidyltransferase</keyword>
<gene>
    <name evidence="1" type="ORF">EPI10_011575</name>
</gene>
<keyword evidence="1" id="KW-0808">Transferase</keyword>
<keyword evidence="1" id="KW-0695">RNA-directed DNA polymerase</keyword>
<dbReference type="GO" id="GO:0003964">
    <property type="term" value="F:RNA-directed DNA polymerase activity"/>
    <property type="evidence" value="ECO:0007669"/>
    <property type="project" value="UniProtKB-KW"/>
</dbReference>
<protein>
    <submittedName>
        <fullName evidence="1">Reverse transcriptase</fullName>
    </submittedName>
</protein>
<sequence>MHLKNEEGLVKGAKVGRRGPEVTHLLFVDNCILFGETTKGSVSVLQEVLKEYDVCSKQCINFDKSLLFFSSNVIENVRYLVSQMLKVRFSSDPEKYLGLPNMVDKKKGLTDKLIKRLIFGVLSLSLKVEKRCLLKVYCNPYQLIQCHDF</sequence>
<dbReference type="AlphaFoldDB" id="A0A5B6W8F9"/>
<dbReference type="Proteomes" id="UP000325315">
    <property type="component" value="Unassembled WGS sequence"/>
</dbReference>
<evidence type="ECO:0000313" key="1">
    <source>
        <dbReference type="EMBL" id="KAA3477706.1"/>
    </source>
</evidence>
<name>A0A5B6W8F9_9ROSI</name>
<accession>A0A5B6W8F9</accession>
<keyword evidence="2" id="KW-1185">Reference proteome</keyword>
<comment type="caution">
    <text evidence="1">The sequence shown here is derived from an EMBL/GenBank/DDBJ whole genome shotgun (WGS) entry which is preliminary data.</text>
</comment>